<evidence type="ECO:0000256" key="5">
    <source>
        <dbReference type="SAM" id="MobiDB-lite"/>
    </source>
</evidence>
<dbReference type="EMBL" id="JALLKP010000002">
    <property type="protein sequence ID" value="KAK2196595.1"/>
    <property type="molecule type" value="Genomic_DNA"/>
</dbReference>
<organism evidence="6 7">
    <name type="scientific">Babesia duncani</name>
    <dbReference type="NCBI Taxonomy" id="323732"/>
    <lineage>
        <taxon>Eukaryota</taxon>
        <taxon>Sar</taxon>
        <taxon>Alveolata</taxon>
        <taxon>Apicomplexa</taxon>
        <taxon>Aconoidasida</taxon>
        <taxon>Piroplasmida</taxon>
        <taxon>Babesiidae</taxon>
        <taxon>Babesia</taxon>
    </lineage>
</organism>
<keyword evidence="7" id="KW-1185">Reference proteome</keyword>
<dbReference type="InterPro" id="IPR039924">
    <property type="entry name" value="ICln/Lot5/Saf5"/>
</dbReference>
<dbReference type="AlphaFoldDB" id="A0AAD9PKM6"/>
<dbReference type="GO" id="GO:0005829">
    <property type="term" value="C:cytosol"/>
    <property type="evidence" value="ECO:0007669"/>
    <property type="project" value="TreeGrafter"/>
</dbReference>
<dbReference type="GO" id="GO:0005681">
    <property type="term" value="C:spliceosomal complex"/>
    <property type="evidence" value="ECO:0007669"/>
    <property type="project" value="TreeGrafter"/>
</dbReference>
<dbReference type="Proteomes" id="UP001214638">
    <property type="component" value="Unassembled WGS sequence"/>
</dbReference>
<dbReference type="GO" id="GO:0034715">
    <property type="term" value="C:pICln-Sm protein complex"/>
    <property type="evidence" value="ECO:0007669"/>
    <property type="project" value="TreeGrafter"/>
</dbReference>
<keyword evidence="3" id="KW-0963">Cytoplasm</keyword>
<dbReference type="PANTHER" id="PTHR21399">
    <property type="entry name" value="CHLORIDE CONDUCTANCE REGULATORY PROTEIN ICLN"/>
    <property type="match status" value="1"/>
</dbReference>
<evidence type="ECO:0000256" key="2">
    <source>
        <dbReference type="ARBA" id="ARBA00004496"/>
    </source>
</evidence>
<reference evidence="6" key="1">
    <citation type="journal article" date="2023" name="Nat. Microbiol.">
        <title>Babesia duncani multi-omics identifies virulence factors and drug targets.</title>
        <authorList>
            <person name="Singh P."/>
            <person name="Lonardi S."/>
            <person name="Liang Q."/>
            <person name="Vydyam P."/>
            <person name="Khabirova E."/>
            <person name="Fang T."/>
            <person name="Gihaz S."/>
            <person name="Thekkiniath J."/>
            <person name="Munshi M."/>
            <person name="Abel S."/>
            <person name="Ciampossin L."/>
            <person name="Batugedara G."/>
            <person name="Gupta M."/>
            <person name="Lu X.M."/>
            <person name="Lenz T."/>
            <person name="Chakravarty S."/>
            <person name="Cornillot E."/>
            <person name="Hu Y."/>
            <person name="Ma W."/>
            <person name="Gonzalez L.M."/>
            <person name="Sanchez S."/>
            <person name="Estrada K."/>
            <person name="Sanchez-Flores A."/>
            <person name="Montero E."/>
            <person name="Harb O.S."/>
            <person name="Le Roch K.G."/>
            <person name="Mamoun C.B."/>
        </authorList>
    </citation>
    <scope>NUCLEOTIDE SEQUENCE</scope>
    <source>
        <strain evidence="6">WA1</strain>
    </source>
</reference>
<evidence type="ECO:0000313" key="7">
    <source>
        <dbReference type="Proteomes" id="UP001214638"/>
    </source>
</evidence>
<comment type="caution">
    <text evidence="6">The sequence shown here is derived from an EMBL/GenBank/DDBJ whole genome shotgun (WGS) entry which is preliminary data.</text>
</comment>
<sequence>MQHFGGYERNPARDADNKPLLHSAGDEHIHKIFHDIVMIFEDKEYGMINIKNGVDKYIDAGVLYITTRRVIWLSRDDTNASLGFPYTEMVLHAISRDKGLYKNPCLLVQLNGTTDEEDEENSTIPTVLFSTEEYAILEKMFNDITDMNSLNCHPESPSDDEYNDGDEVDIIMQN</sequence>
<accession>A0AAD9PKM6</accession>
<evidence type="ECO:0000256" key="1">
    <source>
        <dbReference type="ARBA" id="ARBA00004123"/>
    </source>
</evidence>
<dbReference type="InterPro" id="IPR011993">
    <property type="entry name" value="PH-like_dom_sf"/>
</dbReference>
<dbReference type="Gene3D" id="2.30.29.30">
    <property type="entry name" value="Pleckstrin-homology domain (PH domain)/Phosphotyrosine-binding domain (PTB)"/>
    <property type="match status" value="1"/>
</dbReference>
<dbReference type="RefSeq" id="XP_067803437.1">
    <property type="nucleotide sequence ID" value="XM_067946873.1"/>
</dbReference>
<dbReference type="KEGG" id="bdw:94336141"/>
<feature type="region of interest" description="Disordered" evidence="5">
    <location>
        <begin position="1"/>
        <end position="20"/>
    </location>
</feature>
<evidence type="ECO:0000256" key="3">
    <source>
        <dbReference type="ARBA" id="ARBA00022490"/>
    </source>
</evidence>
<gene>
    <name evidence="6" type="ORF">BdWA1_001843</name>
</gene>
<evidence type="ECO:0000313" key="6">
    <source>
        <dbReference type="EMBL" id="KAK2196595.1"/>
    </source>
</evidence>
<protein>
    <submittedName>
        <fullName evidence="6">Bifunctional PH-like domain superfamily/Protein ICln-Lot5-Saf5</fullName>
    </submittedName>
</protein>
<feature type="compositionally biased region" description="Basic and acidic residues" evidence="5">
    <location>
        <begin position="10"/>
        <end position="20"/>
    </location>
</feature>
<keyword evidence="4" id="KW-0539">Nucleus</keyword>
<dbReference type="PANTHER" id="PTHR21399:SF0">
    <property type="entry name" value="METHYLOSOME SUBUNIT PICLN"/>
    <property type="match status" value="1"/>
</dbReference>
<dbReference type="Pfam" id="PF03517">
    <property type="entry name" value="Voldacs"/>
    <property type="match status" value="1"/>
</dbReference>
<name>A0AAD9PKM6_9APIC</name>
<dbReference type="GO" id="GO:0045292">
    <property type="term" value="P:mRNA cis splicing, via spliceosome"/>
    <property type="evidence" value="ECO:0007669"/>
    <property type="project" value="TreeGrafter"/>
</dbReference>
<proteinExistence type="predicted"/>
<evidence type="ECO:0000256" key="4">
    <source>
        <dbReference type="ARBA" id="ARBA00023242"/>
    </source>
</evidence>
<dbReference type="GeneID" id="94336141"/>
<dbReference type="GO" id="GO:0000387">
    <property type="term" value="P:spliceosomal snRNP assembly"/>
    <property type="evidence" value="ECO:0007669"/>
    <property type="project" value="TreeGrafter"/>
</dbReference>
<comment type="subcellular location">
    <subcellularLocation>
        <location evidence="2">Cytoplasm</location>
    </subcellularLocation>
    <subcellularLocation>
        <location evidence="1">Nucleus</location>
    </subcellularLocation>
</comment>
<dbReference type="SUPFAM" id="SSF50729">
    <property type="entry name" value="PH domain-like"/>
    <property type="match status" value="1"/>
</dbReference>